<dbReference type="CDD" id="cd00024">
    <property type="entry name" value="CD_CSD"/>
    <property type="match status" value="1"/>
</dbReference>
<dbReference type="PANTHER" id="PTHR37984:SF5">
    <property type="entry name" value="PROTEIN NYNRIN-LIKE"/>
    <property type="match status" value="1"/>
</dbReference>
<dbReference type="Pfam" id="PF24626">
    <property type="entry name" value="SH3_Tf2-1"/>
    <property type="match status" value="1"/>
</dbReference>
<dbReference type="InterPro" id="IPR056924">
    <property type="entry name" value="SH3_Tf2-1"/>
</dbReference>
<dbReference type="Gene3D" id="3.30.420.10">
    <property type="entry name" value="Ribonuclease H-like superfamily/Ribonuclease H"/>
    <property type="match status" value="1"/>
</dbReference>
<dbReference type="EMBL" id="CAJVRM010000012">
    <property type="protein sequence ID" value="CAG8971143.1"/>
    <property type="molecule type" value="Genomic_DNA"/>
</dbReference>
<evidence type="ECO:0000313" key="9">
    <source>
        <dbReference type="Proteomes" id="UP000701801"/>
    </source>
</evidence>
<comment type="subunit">
    <text evidence="2">Component of the NuA4 histone acetyltransferase complex.</text>
</comment>
<evidence type="ECO:0000256" key="4">
    <source>
        <dbReference type="ARBA" id="ARBA00023242"/>
    </source>
</evidence>
<dbReference type="InterPro" id="IPR000953">
    <property type="entry name" value="Chromo/chromo_shadow_dom"/>
</dbReference>
<dbReference type="PROSITE" id="PS00598">
    <property type="entry name" value="CHROMO_1"/>
    <property type="match status" value="1"/>
</dbReference>
<evidence type="ECO:0000259" key="7">
    <source>
        <dbReference type="PROSITE" id="PS50994"/>
    </source>
</evidence>
<evidence type="ECO:0000256" key="5">
    <source>
        <dbReference type="SAM" id="MobiDB-lite"/>
    </source>
</evidence>
<dbReference type="Gene3D" id="2.40.50.40">
    <property type="match status" value="1"/>
</dbReference>
<evidence type="ECO:0000256" key="2">
    <source>
        <dbReference type="ARBA" id="ARBA00011353"/>
    </source>
</evidence>
<proteinExistence type="predicted"/>
<feature type="domain" description="Integrase catalytic" evidence="7">
    <location>
        <begin position="1"/>
        <end position="152"/>
    </location>
</feature>
<dbReference type="PANTHER" id="PTHR37984">
    <property type="entry name" value="PROTEIN CBG26694"/>
    <property type="match status" value="1"/>
</dbReference>
<feature type="region of interest" description="Disordered" evidence="5">
    <location>
        <begin position="356"/>
        <end position="375"/>
    </location>
</feature>
<evidence type="ECO:0000259" key="6">
    <source>
        <dbReference type="PROSITE" id="PS50013"/>
    </source>
</evidence>
<gene>
    <name evidence="8" type="ORF">HYALB_00010118</name>
</gene>
<dbReference type="OrthoDB" id="3561256at2759"/>
<protein>
    <submittedName>
        <fullName evidence="8">Uncharacterized protein</fullName>
    </submittedName>
</protein>
<dbReference type="GO" id="GO:0006338">
    <property type="term" value="P:chromatin remodeling"/>
    <property type="evidence" value="ECO:0007669"/>
    <property type="project" value="UniProtKB-ARBA"/>
</dbReference>
<dbReference type="GO" id="GO:0003723">
    <property type="term" value="F:RNA binding"/>
    <property type="evidence" value="ECO:0007669"/>
    <property type="project" value="UniProtKB-KW"/>
</dbReference>
<reference evidence="8" key="1">
    <citation type="submission" date="2021-07" db="EMBL/GenBank/DDBJ databases">
        <authorList>
            <person name="Durling M."/>
        </authorList>
    </citation>
    <scope>NUCLEOTIDE SEQUENCE</scope>
</reference>
<dbReference type="InterPro" id="IPR050951">
    <property type="entry name" value="Retrovirus_Pol_polyprotein"/>
</dbReference>
<dbReference type="InterPro" id="IPR001584">
    <property type="entry name" value="Integrase_cat-core"/>
</dbReference>
<dbReference type="Pfam" id="PF00385">
    <property type="entry name" value="Chromo"/>
    <property type="match status" value="1"/>
</dbReference>
<dbReference type="InterPro" id="IPR016197">
    <property type="entry name" value="Chromo-like_dom_sf"/>
</dbReference>
<name>A0A9N9PQB4_9HELO</name>
<dbReference type="SUPFAM" id="SSF53098">
    <property type="entry name" value="Ribonuclease H-like"/>
    <property type="match status" value="1"/>
</dbReference>
<dbReference type="Proteomes" id="UP000701801">
    <property type="component" value="Unassembled WGS sequence"/>
</dbReference>
<keyword evidence="9" id="KW-1185">Reference proteome</keyword>
<dbReference type="PROSITE" id="PS50994">
    <property type="entry name" value="INTEGRASE"/>
    <property type="match status" value="1"/>
</dbReference>
<dbReference type="GO" id="GO:0015074">
    <property type="term" value="P:DNA integration"/>
    <property type="evidence" value="ECO:0007669"/>
    <property type="project" value="InterPro"/>
</dbReference>
<dbReference type="InterPro" id="IPR023780">
    <property type="entry name" value="Chromo_domain"/>
</dbReference>
<organism evidence="8 9">
    <name type="scientific">Hymenoscyphus albidus</name>
    <dbReference type="NCBI Taxonomy" id="595503"/>
    <lineage>
        <taxon>Eukaryota</taxon>
        <taxon>Fungi</taxon>
        <taxon>Dikarya</taxon>
        <taxon>Ascomycota</taxon>
        <taxon>Pezizomycotina</taxon>
        <taxon>Leotiomycetes</taxon>
        <taxon>Helotiales</taxon>
        <taxon>Helotiaceae</taxon>
        <taxon>Hymenoscyphus</taxon>
    </lineage>
</organism>
<keyword evidence="4" id="KW-0539">Nucleus</keyword>
<comment type="caution">
    <text evidence="8">The sequence shown here is derived from an EMBL/GenBank/DDBJ whole genome shotgun (WGS) entry which is preliminary data.</text>
</comment>
<evidence type="ECO:0000256" key="3">
    <source>
        <dbReference type="ARBA" id="ARBA00022884"/>
    </source>
</evidence>
<dbReference type="GO" id="GO:0005634">
    <property type="term" value="C:nucleus"/>
    <property type="evidence" value="ECO:0007669"/>
    <property type="project" value="UniProtKB-SubCell"/>
</dbReference>
<evidence type="ECO:0000256" key="1">
    <source>
        <dbReference type="ARBA" id="ARBA00004123"/>
    </source>
</evidence>
<sequence>MPVDGFNQIMVVVDRLSKDKHIIPFHTSMTAVDLARLFIREVWKLHGLPDSVVSDRGPTFVSEFWRSVCDILQISLLLSTAYQPETDGQTEIANKELNTFIRQYIDAAPKNWVKLLPMAQFAMRNVVNSSTGISPFFANHGYHPRMSFGPPRVLPRNASEHRQLRHKDASDFAHKMEDILKLLHTNLITARDSQESFANTSRRAAPAYRVGDMVLLSTKNIDSSKPIPKLDAKFIGPFPIERIINSHAYKLRLPYELQSIHPVFHTNHLKPSAGIPLPGQQNKPTPPLFVDTSGHELWSIDEILDAKRVKGVFKYLVRWRGYDPDDQTWEPLVHIVNAVASIKDFEQRFPRKLKPTKAEITKARESQEKEAEKLE</sequence>
<dbReference type="Pfam" id="PF00665">
    <property type="entry name" value="rve"/>
    <property type="match status" value="1"/>
</dbReference>
<dbReference type="SUPFAM" id="SSF54160">
    <property type="entry name" value="Chromo domain-like"/>
    <property type="match status" value="1"/>
</dbReference>
<accession>A0A9N9PQB4</accession>
<dbReference type="InterPro" id="IPR012337">
    <property type="entry name" value="RNaseH-like_sf"/>
</dbReference>
<dbReference type="InterPro" id="IPR023779">
    <property type="entry name" value="Chromodomain_CS"/>
</dbReference>
<evidence type="ECO:0000313" key="8">
    <source>
        <dbReference type="EMBL" id="CAG8971143.1"/>
    </source>
</evidence>
<comment type="subcellular location">
    <subcellularLocation>
        <location evidence="1">Nucleus</location>
    </subcellularLocation>
</comment>
<dbReference type="InterPro" id="IPR036397">
    <property type="entry name" value="RNaseH_sf"/>
</dbReference>
<dbReference type="SMART" id="SM00298">
    <property type="entry name" value="CHROMO"/>
    <property type="match status" value="1"/>
</dbReference>
<dbReference type="AlphaFoldDB" id="A0A9N9PQB4"/>
<keyword evidence="3" id="KW-0694">RNA-binding</keyword>
<dbReference type="PROSITE" id="PS50013">
    <property type="entry name" value="CHROMO_2"/>
    <property type="match status" value="1"/>
</dbReference>
<feature type="domain" description="Chromo" evidence="6">
    <location>
        <begin position="298"/>
        <end position="357"/>
    </location>
</feature>